<comment type="caution">
    <text evidence="1">The sequence shown here is derived from an EMBL/GenBank/DDBJ whole genome shotgun (WGS) entry which is preliminary data.</text>
</comment>
<organism evidence="1 2">
    <name type="scientific">Rotaria sordida</name>
    <dbReference type="NCBI Taxonomy" id="392033"/>
    <lineage>
        <taxon>Eukaryota</taxon>
        <taxon>Metazoa</taxon>
        <taxon>Spiralia</taxon>
        <taxon>Gnathifera</taxon>
        <taxon>Rotifera</taxon>
        <taxon>Eurotatoria</taxon>
        <taxon>Bdelloidea</taxon>
        <taxon>Philodinida</taxon>
        <taxon>Philodinidae</taxon>
        <taxon>Rotaria</taxon>
    </lineage>
</organism>
<evidence type="ECO:0000313" key="1">
    <source>
        <dbReference type="EMBL" id="CAF0846318.1"/>
    </source>
</evidence>
<sequence length="189" mass="22313">MKFDPSHCYCVLGKLYERIISRKLKTWIRDSAIVLNEQSGFQPKLHIARRVLIIAEAHRSAISSNRLVLTSYLDFKSAFDKISYFSLFVKLHRFIRTQAVHERLTNQNKKKNNKNKDFIRFQEIIDCCLYFTQQSSLDKQATTNSMSTVNLLFARSLTNKEQQTIEKDGVIVQHIDDFHRRWRQSTPEK</sequence>
<name>A0A813VX23_9BILA</name>
<dbReference type="EMBL" id="CAJNOU010000069">
    <property type="protein sequence ID" value="CAF0846318.1"/>
    <property type="molecule type" value="Genomic_DNA"/>
</dbReference>
<protein>
    <recommendedName>
        <fullName evidence="3">Reverse transcriptase domain-containing protein</fullName>
    </recommendedName>
</protein>
<dbReference type="Gene3D" id="3.40.50.1010">
    <property type="entry name" value="5'-nuclease"/>
    <property type="match status" value="1"/>
</dbReference>
<dbReference type="Proteomes" id="UP000663889">
    <property type="component" value="Unassembled WGS sequence"/>
</dbReference>
<gene>
    <name evidence="1" type="ORF">SEV965_LOCUS2874</name>
</gene>
<evidence type="ECO:0008006" key="3">
    <source>
        <dbReference type="Google" id="ProtNLM"/>
    </source>
</evidence>
<proteinExistence type="predicted"/>
<reference evidence="1" key="1">
    <citation type="submission" date="2021-02" db="EMBL/GenBank/DDBJ databases">
        <authorList>
            <person name="Nowell W R."/>
        </authorList>
    </citation>
    <scope>NUCLEOTIDE SEQUENCE</scope>
</reference>
<evidence type="ECO:0000313" key="2">
    <source>
        <dbReference type="Proteomes" id="UP000663889"/>
    </source>
</evidence>
<accession>A0A813VX23</accession>
<dbReference type="AlphaFoldDB" id="A0A813VX23"/>